<evidence type="ECO:0000259" key="4">
    <source>
        <dbReference type="PROSITE" id="PS51462"/>
    </source>
</evidence>
<dbReference type="PRINTS" id="PR00502">
    <property type="entry name" value="NUDIXFAMILY"/>
</dbReference>
<dbReference type="InterPro" id="IPR020084">
    <property type="entry name" value="NUDIX_hydrolase_CS"/>
</dbReference>
<proteinExistence type="inferred from homology"/>
<dbReference type="InterPro" id="IPR015797">
    <property type="entry name" value="NUDIX_hydrolase-like_dom_sf"/>
</dbReference>
<dbReference type="PANTHER" id="PTHR43736">
    <property type="entry name" value="ADP-RIBOSE PYROPHOSPHATASE"/>
    <property type="match status" value="1"/>
</dbReference>
<accession>A0ABS4AAM5</accession>
<organism evidence="5 6">
    <name type="scientific">Pararoseomonas baculiformis</name>
    <dbReference type="NCBI Taxonomy" id="2820812"/>
    <lineage>
        <taxon>Bacteria</taxon>
        <taxon>Pseudomonadati</taxon>
        <taxon>Pseudomonadota</taxon>
        <taxon>Alphaproteobacteria</taxon>
        <taxon>Acetobacterales</taxon>
        <taxon>Acetobacteraceae</taxon>
        <taxon>Pararoseomonas</taxon>
    </lineage>
</organism>
<evidence type="ECO:0000313" key="5">
    <source>
        <dbReference type="EMBL" id="MBP0443906.1"/>
    </source>
</evidence>
<sequence length="163" mass="17778">MEAPGFRAEHRDAAEARGVSGREYPDRPWVGIGCLAFRGEDVLLVRRTRPPRMGEWTVPGGAQSLGETAEDCARRELREETGVEVGPLTLAACVDIVIPGDSGGIRFHYTIVDFAGRWVSGEPVAGDDASEARFFSPSELGALSLWDETIRVIAEARRRLAPE</sequence>
<comment type="similarity">
    <text evidence="3">Belongs to the Nudix hydrolase family.</text>
</comment>
<name>A0ABS4AAM5_9PROT</name>
<keyword evidence="6" id="KW-1185">Reference proteome</keyword>
<evidence type="ECO:0000256" key="2">
    <source>
        <dbReference type="ARBA" id="ARBA00022801"/>
    </source>
</evidence>
<dbReference type="GO" id="GO:0016787">
    <property type="term" value="F:hydrolase activity"/>
    <property type="evidence" value="ECO:0007669"/>
    <property type="project" value="UniProtKB-KW"/>
</dbReference>
<feature type="domain" description="Nudix hydrolase" evidence="4">
    <location>
        <begin position="27"/>
        <end position="158"/>
    </location>
</feature>
<reference evidence="5 6" key="1">
    <citation type="submission" date="2021-03" db="EMBL/GenBank/DDBJ databases">
        <authorList>
            <person name="So Y."/>
        </authorList>
    </citation>
    <scope>NUCLEOTIDE SEQUENCE [LARGE SCALE GENOMIC DNA]</scope>
    <source>
        <strain evidence="5 6">SSH11</strain>
    </source>
</reference>
<protein>
    <submittedName>
        <fullName evidence="5">NUDIX hydrolase</fullName>
    </submittedName>
</protein>
<comment type="caution">
    <text evidence="5">The sequence shown here is derived from an EMBL/GenBank/DDBJ whole genome shotgun (WGS) entry which is preliminary data.</text>
</comment>
<dbReference type="CDD" id="cd04673">
    <property type="entry name" value="NUDIX_ADPRase"/>
    <property type="match status" value="1"/>
</dbReference>
<gene>
    <name evidence="5" type="ORF">J8J14_03855</name>
</gene>
<dbReference type="InterPro" id="IPR020476">
    <property type="entry name" value="Nudix_hydrolase"/>
</dbReference>
<dbReference type="PROSITE" id="PS51462">
    <property type="entry name" value="NUDIX"/>
    <property type="match status" value="1"/>
</dbReference>
<evidence type="ECO:0000256" key="1">
    <source>
        <dbReference type="ARBA" id="ARBA00001946"/>
    </source>
</evidence>
<comment type="cofactor">
    <cofactor evidence="1">
        <name>Mg(2+)</name>
        <dbReference type="ChEBI" id="CHEBI:18420"/>
    </cofactor>
</comment>
<evidence type="ECO:0000313" key="6">
    <source>
        <dbReference type="Proteomes" id="UP000681594"/>
    </source>
</evidence>
<dbReference type="EMBL" id="JAGIZB010000003">
    <property type="protein sequence ID" value="MBP0443906.1"/>
    <property type="molecule type" value="Genomic_DNA"/>
</dbReference>
<dbReference type="Pfam" id="PF00293">
    <property type="entry name" value="NUDIX"/>
    <property type="match status" value="1"/>
</dbReference>
<dbReference type="Gene3D" id="3.90.79.10">
    <property type="entry name" value="Nucleoside Triphosphate Pyrophosphohydrolase"/>
    <property type="match status" value="1"/>
</dbReference>
<dbReference type="PANTHER" id="PTHR43736:SF1">
    <property type="entry name" value="DIHYDRONEOPTERIN TRIPHOSPHATE DIPHOSPHATASE"/>
    <property type="match status" value="1"/>
</dbReference>
<keyword evidence="2 3" id="KW-0378">Hydrolase</keyword>
<dbReference type="PROSITE" id="PS00893">
    <property type="entry name" value="NUDIX_BOX"/>
    <property type="match status" value="1"/>
</dbReference>
<dbReference type="SUPFAM" id="SSF55811">
    <property type="entry name" value="Nudix"/>
    <property type="match status" value="1"/>
</dbReference>
<dbReference type="Proteomes" id="UP000681594">
    <property type="component" value="Unassembled WGS sequence"/>
</dbReference>
<evidence type="ECO:0000256" key="3">
    <source>
        <dbReference type="RuleBase" id="RU003476"/>
    </source>
</evidence>
<dbReference type="InterPro" id="IPR000086">
    <property type="entry name" value="NUDIX_hydrolase_dom"/>
</dbReference>